<reference evidence="7" key="1">
    <citation type="submission" date="2016-05" db="EMBL/GenBank/DDBJ databases">
        <authorList>
            <person name="Lavstsen T."/>
            <person name="Jespersen J.S."/>
        </authorList>
    </citation>
    <scope>NUCLEOTIDE SEQUENCE</scope>
    <source>
        <tissue evidence="7">Brain</tissue>
    </source>
</reference>
<dbReference type="PROSITE" id="PS50950">
    <property type="entry name" value="ZF_THAP"/>
    <property type="match status" value="1"/>
</dbReference>
<dbReference type="SMART" id="SM00980">
    <property type="entry name" value="THAP"/>
    <property type="match status" value="1"/>
</dbReference>
<accession>A0A1A7XA09</accession>
<dbReference type="GO" id="GO:0003677">
    <property type="term" value="F:DNA binding"/>
    <property type="evidence" value="ECO:0007669"/>
    <property type="project" value="UniProtKB-UniRule"/>
</dbReference>
<proteinExistence type="predicted"/>
<keyword evidence="3" id="KW-0862">Zinc</keyword>
<dbReference type="PANTHER" id="PTHR47577:SF1">
    <property type="entry name" value="THAP DOMAIN-CONTAINING PROTEIN 6"/>
    <property type="match status" value="1"/>
</dbReference>
<evidence type="ECO:0000256" key="2">
    <source>
        <dbReference type="ARBA" id="ARBA00022771"/>
    </source>
</evidence>
<evidence type="ECO:0000256" key="5">
    <source>
        <dbReference type="PROSITE-ProRule" id="PRU00309"/>
    </source>
</evidence>
<dbReference type="SUPFAM" id="SSF57716">
    <property type="entry name" value="Glucocorticoid receptor-like (DNA-binding domain)"/>
    <property type="match status" value="1"/>
</dbReference>
<evidence type="ECO:0000256" key="4">
    <source>
        <dbReference type="ARBA" id="ARBA00023125"/>
    </source>
</evidence>
<dbReference type="Pfam" id="PF05485">
    <property type="entry name" value="THAP"/>
    <property type="match status" value="1"/>
</dbReference>
<evidence type="ECO:0000313" key="7">
    <source>
        <dbReference type="EMBL" id="SBP14942.1"/>
    </source>
</evidence>
<keyword evidence="1" id="KW-0479">Metal-binding</keyword>
<dbReference type="GO" id="GO:0008270">
    <property type="term" value="F:zinc ion binding"/>
    <property type="evidence" value="ECO:0007669"/>
    <property type="project" value="UniProtKB-KW"/>
</dbReference>
<feature type="domain" description="THAP-type" evidence="6">
    <location>
        <begin position="1"/>
        <end position="83"/>
    </location>
</feature>
<dbReference type="AlphaFoldDB" id="A0A1A7XA09"/>
<keyword evidence="4 5" id="KW-0238">DNA-binding</keyword>
<organism evidence="7">
    <name type="scientific">Iconisemion striatum</name>
    <dbReference type="NCBI Taxonomy" id="60296"/>
    <lineage>
        <taxon>Eukaryota</taxon>
        <taxon>Metazoa</taxon>
        <taxon>Chordata</taxon>
        <taxon>Craniata</taxon>
        <taxon>Vertebrata</taxon>
        <taxon>Euteleostomi</taxon>
        <taxon>Actinopterygii</taxon>
        <taxon>Neopterygii</taxon>
        <taxon>Teleostei</taxon>
        <taxon>Neoteleostei</taxon>
        <taxon>Acanthomorphata</taxon>
        <taxon>Ovalentaria</taxon>
        <taxon>Atherinomorphae</taxon>
        <taxon>Cyprinodontiformes</taxon>
        <taxon>Nothobranchiidae</taxon>
        <taxon>Iconisemion</taxon>
    </lineage>
</organism>
<name>A0A1A7XA09_9TELE</name>
<dbReference type="InterPro" id="IPR006612">
    <property type="entry name" value="THAP_Znf"/>
</dbReference>
<evidence type="ECO:0000256" key="1">
    <source>
        <dbReference type="ARBA" id="ARBA00022723"/>
    </source>
</evidence>
<dbReference type="EMBL" id="HADW01013542">
    <property type="protein sequence ID" value="SBP14942.1"/>
    <property type="molecule type" value="Transcribed_RNA"/>
</dbReference>
<sequence>MPVFCAAYGCNNRRTVESRSRGITFHKFPRDTELKRQWEVALRRKDFVATEFSKICSDHFEPEELDRTGQIVRLRDGVIPSIFNFPSKRKRLPKIKEETKAKESPPVGICQHVPDGKPRPDHDHCYALPDSPTHLKAKLREALARVESLEREKLNGKAREWRAKNMIKGLVEILKNKIVINELKERLDIHSDVQINLSSKQSHDNMMNQKKYALTLQLHGPKASSPATSTDIAKVEVINGCQAWTEPIDAEHVAEET</sequence>
<dbReference type="InterPro" id="IPR038441">
    <property type="entry name" value="THAP_Znf_sf"/>
</dbReference>
<dbReference type="Gene3D" id="6.20.210.20">
    <property type="entry name" value="THAP domain"/>
    <property type="match status" value="1"/>
</dbReference>
<evidence type="ECO:0000256" key="3">
    <source>
        <dbReference type="ARBA" id="ARBA00022833"/>
    </source>
</evidence>
<gene>
    <name evidence="7" type="primary">THAP6</name>
</gene>
<dbReference type="SMART" id="SM00692">
    <property type="entry name" value="DM3"/>
    <property type="match status" value="1"/>
</dbReference>
<keyword evidence="2 5" id="KW-0863">Zinc-finger</keyword>
<dbReference type="PANTHER" id="PTHR47577">
    <property type="entry name" value="THAP DOMAIN-CONTAINING PROTEIN 6"/>
    <property type="match status" value="1"/>
</dbReference>
<protein>
    <submittedName>
        <fullName evidence="7">THAP domain containing 6</fullName>
    </submittedName>
</protein>
<evidence type="ECO:0000259" key="6">
    <source>
        <dbReference type="PROSITE" id="PS50950"/>
    </source>
</evidence>
<reference evidence="7" key="2">
    <citation type="submission" date="2016-06" db="EMBL/GenBank/DDBJ databases">
        <title>The genome of a short-lived fish provides insights into sex chromosome evolution and the genetic control of aging.</title>
        <authorList>
            <person name="Reichwald K."/>
            <person name="Felder M."/>
            <person name="Petzold A."/>
            <person name="Koch P."/>
            <person name="Groth M."/>
            <person name="Platzer M."/>
        </authorList>
    </citation>
    <scope>NUCLEOTIDE SEQUENCE</scope>
    <source>
        <tissue evidence="7">Brain</tissue>
    </source>
</reference>